<organism evidence="1 2">
    <name type="scientific">Methanococcoides seepicolus</name>
    <dbReference type="NCBI Taxonomy" id="2828780"/>
    <lineage>
        <taxon>Archaea</taxon>
        <taxon>Methanobacteriati</taxon>
        <taxon>Methanobacteriota</taxon>
        <taxon>Stenosarchaea group</taxon>
        <taxon>Methanomicrobia</taxon>
        <taxon>Methanosarcinales</taxon>
        <taxon>Methanosarcinaceae</taxon>
        <taxon>Methanococcoides</taxon>
    </lineage>
</organism>
<proteinExistence type="predicted"/>
<dbReference type="AlphaFoldDB" id="A0A9E4ZIP2"/>
<dbReference type="RefSeq" id="WP_250869417.1">
    <property type="nucleotide sequence ID" value="NZ_JAGSOI010000110.1"/>
</dbReference>
<accession>A0A9E4ZIP2</accession>
<gene>
    <name evidence="1" type="ORF">KDK67_13705</name>
</gene>
<evidence type="ECO:0000313" key="1">
    <source>
        <dbReference type="EMBL" id="MCM1988012.1"/>
    </source>
</evidence>
<dbReference type="PANTHER" id="PTHR35866">
    <property type="entry name" value="PUTATIVE-RELATED"/>
    <property type="match status" value="1"/>
</dbReference>
<dbReference type="Pfam" id="PF03692">
    <property type="entry name" value="CxxCxxCC"/>
    <property type="match status" value="1"/>
</dbReference>
<keyword evidence="2" id="KW-1185">Reference proteome</keyword>
<protein>
    <submittedName>
        <fullName evidence="1">YkgJ family cysteine cluster protein</fullName>
    </submittedName>
</protein>
<evidence type="ECO:0000313" key="2">
    <source>
        <dbReference type="Proteomes" id="UP001056766"/>
    </source>
</evidence>
<dbReference type="InterPro" id="IPR005358">
    <property type="entry name" value="Puta_zinc/iron-chelating_dom"/>
</dbReference>
<dbReference type="PANTHER" id="PTHR35866:SF1">
    <property type="entry name" value="YKGJ FAMILY CYSTEINE CLUSTER PROTEIN"/>
    <property type="match status" value="1"/>
</dbReference>
<sequence length="229" mass="26941">MIDEMIRETEKELKALKKYPDEKLIEIIKEVGFECDLCGMCCTRQFNDHVFLLEKDVEAMKQIDASLITPAPYYEFCDQKGNFYVSGYSLRTKEDGSCVLLENNRCTIYDKRPTICSLYPYMLHRETDEEGNLDWRQISGLDQHGCYHSEITDEDAKVITSDIKSYEEAYLEQQIAFFKKVKEHFKENGSRHVKSVYDRQMRAFEKGKEIVVYVFHNNGLELCRISKEE</sequence>
<comment type="caution">
    <text evidence="1">The sequence shown here is derived from an EMBL/GenBank/DDBJ whole genome shotgun (WGS) entry which is preliminary data.</text>
</comment>
<dbReference type="EMBL" id="JAGSOI010000110">
    <property type="protein sequence ID" value="MCM1988012.1"/>
    <property type="molecule type" value="Genomic_DNA"/>
</dbReference>
<dbReference type="Proteomes" id="UP001056766">
    <property type="component" value="Unassembled WGS sequence"/>
</dbReference>
<reference evidence="1" key="2">
    <citation type="submission" date="2021-04" db="EMBL/GenBank/DDBJ databases">
        <authorList>
            <person name="Dong X."/>
        </authorList>
    </citation>
    <scope>NUCLEOTIDE SEQUENCE</scope>
    <source>
        <strain evidence="1">LLY</strain>
    </source>
</reference>
<name>A0A9E4ZIP2_9EURY</name>
<reference evidence="1" key="1">
    <citation type="journal article" date="2021" name="mSystems">
        <title>Bacteria and Archaea Synergistically Convert Glycine Betaine to Biogenic Methane in the Formosa Cold Seep of the South China Sea.</title>
        <authorList>
            <person name="Li L."/>
            <person name="Zhang W."/>
            <person name="Zhang S."/>
            <person name="Song L."/>
            <person name="Sun Q."/>
            <person name="Zhang H."/>
            <person name="Xiang H."/>
            <person name="Dong X."/>
        </authorList>
    </citation>
    <scope>NUCLEOTIDE SEQUENCE</scope>
    <source>
        <strain evidence="1">LLY</strain>
    </source>
</reference>